<gene>
    <name evidence="1" type="ORF">SAMN02982919_01381</name>
</gene>
<dbReference type="AlphaFoldDB" id="A0A1H9JF70"/>
<protein>
    <submittedName>
        <fullName evidence="1">Uncharacterized protein</fullName>
    </submittedName>
</protein>
<proteinExistence type="predicted"/>
<dbReference type="OrthoDB" id="7284604at2"/>
<dbReference type="Proteomes" id="UP000199766">
    <property type="component" value="Unassembled WGS sequence"/>
</dbReference>
<name>A0A1H9JF70_9BURK</name>
<accession>A0A1H9JF70</accession>
<dbReference type="EMBL" id="FOGD01000002">
    <property type="protein sequence ID" value="SEQ85470.1"/>
    <property type="molecule type" value="Genomic_DNA"/>
</dbReference>
<keyword evidence="2" id="KW-1185">Reference proteome</keyword>
<dbReference type="RefSeq" id="WP_091454753.1">
    <property type="nucleotide sequence ID" value="NZ_FOGD01000002.1"/>
</dbReference>
<evidence type="ECO:0000313" key="1">
    <source>
        <dbReference type="EMBL" id="SEQ85470.1"/>
    </source>
</evidence>
<sequence length="171" mass="19288">MTAIGHTGRQKLNRDFQRKLLEQLANYYPHSHVGCWTELHEDEATVKVNLFYLQDHGLLETDARVERNFGGGFAYVSSKITQRGLDFLEDDGGLSAILGVQIIKLHDDTIRELIALKINQSDLSPPDKRKLLDGLRELPAESIKHLAMKLIDMGLDKAPDAFQWLSSLYSG</sequence>
<organism evidence="1 2">
    <name type="scientific">Giesbergeria anulus</name>
    <dbReference type="NCBI Taxonomy" id="180197"/>
    <lineage>
        <taxon>Bacteria</taxon>
        <taxon>Pseudomonadati</taxon>
        <taxon>Pseudomonadota</taxon>
        <taxon>Betaproteobacteria</taxon>
        <taxon>Burkholderiales</taxon>
        <taxon>Comamonadaceae</taxon>
        <taxon>Giesbergeria</taxon>
    </lineage>
</organism>
<reference evidence="1 2" key="1">
    <citation type="submission" date="2016-10" db="EMBL/GenBank/DDBJ databases">
        <authorList>
            <person name="de Groot N.N."/>
        </authorList>
    </citation>
    <scope>NUCLEOTIDE SEQUENCE [LARGE SCALE GENOMIC DNA]</scope>
    <source>
        <strain evidence="1 2">ATCC 35958</strain>
    </source>
</reference>
<evidence type="ECO:0000313" key="2">
    <source>
        <dbReference type="Proteomes" id="UP000199766"/>
    </source>
</evidence>
<dbReference type="STRING" id="180197.SAMN02982919_01381"/>